<proteinExistence type="predicted"/>
<evidence type="ECO:0000256" key="1">
    <source>
        <dbReference type="SAM" id="SignalP"/>
    </source>
</evidence>
<keyword evidence="1" id="KW-0732">Signal</keyword>
<dbReference type="Pfam" id="PF11958">
    <property type="entry name" value="DUF3472"/>
    <property type="match status" value="1"/>
</dbReference>
<accession>A0A2C5YV29</accession>
<dbReference type="InterPro" id="IPR021862">
    <property type="entry name" value="DUF3472"/>
</dbReference>
<feature type="signal peptide" evidence="1">
    <location>
        <begin position="1"/>
        <end position="18"/>
    </location>
</feature>
<sequence>MRLFKTLIAAGAPVFVTSMVSLSWSVSNAPKDGLNDIAFSFNMANAPHSEGYYFAQQFGFINQEHGAYCGLQPRPDRNGQAVFAAIFSSFIQASSTQHENCRSGADNGPGVSCYLEMDGEYRDTYEISVEQLEDDMWRGTITDTETRNETVIGEWSLPKGSGKIKASFAGFVEYYPWNREGSDRECDKLPKSEAFFGQPTTTTPGAAGSIADIHDYGPCKGKIGFVSEPSQEGTTIKTGFT</sequence>
<organism evidence="2 3">
    <name type="scientific">Ophiocordyceps australis</name>
    <dbReference type="NCBI Taxonomy" id="1399860"/>
    <lineage>
        <taxon>Eukaryota</taxon>
        <taxon>Fungi</taxon>
        <taxon>Dikarya</taxon>
        <taxon>Ascomycota</taxon>
        <taxon>Pezizomycotina</taxon>
        <taxon>Sordariomycetes</taxon>
        <taxon>Hypocreomycetidae</taxon>
        <taxon>Hypocreales</taxon>
        <taxon>Ophiocordycipitaceae</taxon>
        <taxon>Ophiocordyceps</taxon>
    </lineage>
</organism>
<name>A0A2C5YV29_9HYPO</name>
<dbReference type="EMBL" id="NJEU01000087">
    <property type="protein sequence ID" value="PHH81958.1"/>
    <property type="molecule type" value="Genomic_DNA"/>
</dbReference>
<protein>
    <submittedName>
        <fullName evidence="2">Uncharacterized protein</fullName>
    </submittedName>
</protein>
<dbReference type="AlphaFoldDB" id="A0A2C5YV29"/>
<keyword evidence="3" id="KW-1185">Reference proteome</keyword>
<reference evidence="2 3" key="1">
    <citation type="submission" date="2017-06" db="EMBL/GenBank/DDBJ databases">
        <title>Ant-infecting Ophiocordyceps genomes reveal a high diversity of potential behavioral manipulation genes and a possible major role for enterotoxins.</title>
        <authorList>
            <person name="De Bekker C."/>
            <person name="Evans H.C."/>
            <person name="Brachmann A."/>
            <person name="Hughes D.P."/>
        </authorList>
    </citation>
    <scope>NUCLEOTIDE SEQUENCE [LARGE SCALE GENOMIC DNA]</scope>
    <source>
        <strain evidence="2 3">1348a</strain>
    </source>
</reference>
<evidence type="ECO:0000313" key="2">
    <source>
        <dbReference type="EMBL" id="PHH81958.1"/>
    </source>
</evidence>
<dbReference type="Proteomes" id="UP000224854">
    <property type="component" value="Unassembled WGS sequence"/>
</dbReference>
<feature type="chain" id="PRO_5012541677" evidence="1">
    <location>
        <begin position="19"/>
        <end position="241"/>
    </location>
</feature>
<gene>
    <name evidence="2" type="ORF">CDD82_7445</name>
</gene>
<evidence type="ECO:0000313" key="3">
    <source>
        <dbReference type="Proteomes" id="UP000224854"/>
    </source>
</evidence>
<comment type="caution">
    <text evidence="2">The sequence shown here is derived from an EMBL/GenBank/DDBJ whole genome shotgun (WGS) entry which is preliminary data.</text>
</comment>
<dbReference type="OrthoDB" id="5576763at2759"/>